<dbReference type="InterPro" id="IPR023458">
    <property type="entry name" value="Met-tRNA_ligase_1"/>
</dbReference>
<organism evidence="19 20">
    <name type="scientific">Pristionchus fissidentatus</name>
    <dbReference type="NCBI Taxonomy" id="1538716"/>
    <lineage>
        <taxon>Eukaryota</taxon>
        <taxon>Metazoa</taxon>
        <taxon>Ecdysozoa</taxon>
        <taxon>Nematoda</taxon>
        <taxon>Chromadorea</taxon>
        <taxon>Rhabditida</taxon>
        <taxon>Rhabditina</taxon>
        <taxon>Diplogasteromorpha</taxon>
        <taxon>Diplogasteroidea</taxon>
        <taxon>Neodiplogasteridae</taxon>
        <taxon>Pristionchus</taxon>
    </lineage>
</organism>
<dbReference type="NCBIfam" id="NF001100">
    <property type="entry name" value="PRK00133.1"/>
    <property type="match status" value="1"/>
</dbReference>
<dbReference type="SUPFAM" id="SSF50249">
    <property type="entry name" value="Nucleic acid-binding proteins"/>
    <property type="match status" value="1"/>
</dbReference>
<dbReference type="InterPro" id="IPR012340">
    <property type="entry name" value="NA-bd_OB-fold"/>
</dbReference>
<reference evidence="19" key="1">
    <citation type="submission" date="2023-10" db="EMBL/GenBank/DDBJ databases">
        <title>Genome assembly of Pristionchus species.</title>
        <authorList>
            <person name="Yoshida K."/>
            <person name="Sommer R.J."/>
        </authorList>
    </citation>
    <scope>NUCLEOTIDE SEQUENCE</scope>
    <source>
        <strain evidence="19">RS5133</strain>
    </source>
</reference>
<dbReference type="CDD" id="cd02799">
    <property type="entry name" value="tRNA_bind_EMAP-II_like"/>
    <property type="match status" value="1"/>
</dbReference>
<dbReference type="Pfam" id="PF09334">
    <property type="entry name" value="tRNA-synt_1g"/>
    <property type="match status" value="1"/>
</dbReference>
<dbReference type="CDD" id="cd00814">
    <property type="entry name" value="MetRS_core"/>
    <property type="match status" value="1"/>
</dbReference>
<dbReference type="InterPro" id="IPR014758">
    <property type="entry name" value="Met-tRNA_synth"/>
</dbReference>
<dbReference type="PROSITE" id="PS50886">
    <property type="entry name" value="TRBD"/>
    <property type="match status" value="1"/>
</dbReference>
<dbReference type="SUPFAM" id="SSF57770">
    <property type="entry name" value="Methionyl-tRNA synthetase (MetRS), Zn-domain"/>
    <property type="match status" value="1"/>
</dbReference>
<dbReference type="InterPro" id="IPR009080">
    <property type="entry name" value="tRNAsynth_Ia_anticodon-bd"/>
</dbReference>
<evidence type="ECO:0000313" key="19">
    <source>
        <dbReference type="EMBL" id="GMT24200.1"/>
    </source>
</evidence>
<dbReference type="PROSITE" id="PS00178">
    <property type="entry name" value="AA_TRNA_LIGASE_I"/>
    <property type="match status" value="1"/>
</dbReference>
<comment type="catalytic activity">
    <reaction evidence="14">
        <text>tRNA(Met) + L-methionine + ATP = L-methionyl-tRNA(Met) + AMP + diphosphate</text>
        <dbReference type="Rhea" id="RHEA:13481"/>
        <dbReference type="Rhea" id="RHEA-COMP:9667"/>
        <dbReference type="Rhea" id="RHEA-COMP:9698"/>
        <dbReference type="ChEBI" id="CHEBI:30616"/>
        <dbReference type="ChEBI" id="CHEBI:33019"/>
        <dbReference type="ChEBI" id="CHEBI:57844"/>
        <dbReference type="ChEBI" id="CHEBI:78442"/>
        <dbReference type="ChEBI" id="CHEBI:78530"/>
        <dbReference type="ChEBI" id="CHEBI:456215"/>
        <dbReference type="EC" id="6.1.1.10"/>
    </reaction>
</comment>
<keyword evidence="11 16" id="KW-0648">Protein biosynthesis</keyword>
<sequence length="927" mass="103199">IVLMWMVEEKQSTMHQQWASGIPSYHKKNVTKNLRPIKGEKNVLITSALPYVNNVPHLGNIIGCVLSADVFARFSRMKGYNTLYICGTDEYGTATETKAIQEGLSPQEICDKYHAIHKEVYKWFNIAFDHFGRTTTDHQTEITQDIYKKIDRNGYTTIQTVDQLHCDNCNKFLADRFVSGTCPMCGYDDARGDQCDACGKLVNAVDLKEPRCHLCKMAPVVKQSSHIFLELDKLQDKVGADLEKKLSVENHWSTNAVSIARGWIKGGLEKRCITRDLHWGTPVPLEGFEKKVFYVWFDAPIGYMSITKDILGDEWTSWWKNPLDVQLYQFIGKDNVAFHAVMFPSTQMAADDGYTIVNHLCATEYLNYENTKFSKSRGTGVFGDMAKGTGIEADIWRFYLLYMRPENQDTAFSWDDFSLKVNSELLSNIGNFINRALSFCAANFGGVIPDMELTDEDVNFLLDLQIELKNWEDLLEAVKLKDAVRSVLSLSRRANQYMQVQQPWVSIKGDNKQKKRAATVIGIVANVAYIISIALHPIMPEMSRRIREQCGAEELPAFSHNVICYLKSGHKIGTPKPLFVKMEKASVDQWKAKFGGLQDPSGVSSQRNVTNGGKKKGVLKNQVKETKKDPNGHSIPRIPPMASLHFPLLAKGNKQIKTILSAVISNFDQARLVLEKSLMTDLESENGKLEKEIDNLKERLIKAEFEAGIAQLSIPLKSTSSNGVAIASTDIVHLAQGKTMEGKGDKKKGGTSGVSTNVVGGADVIDIGRLDLRVGRIIKCDHHPDADSLYVEQIDVGEDSPRTVVSGLVKHIPIDQMQNRLVVVLCNLKPAKMRGVESRAMVMCASSPDKVEVMEVDGSAVPGTPVLCPPSLHRPDVQLNPKKKIWETVAEDLMVSAEGYAAWKGNPLLVGGATRMTAPTLRGVFVK</sequence>
<name>A0AAV5VXD0_9BILA</name>
<evidence type="ECO:0000256" key="8">
    <source>
        <dbReference type="ARBA" id="ARBA00022741"/>
    </source>
</evidence>
<feature type="coiled-coil region" evidence="17">
    <location>
        <begin position="679"/>
        <end position="706"/>
    </location>
</feature>
<evidence type="ECO:0000256" key="12">
    <source>
        <dbReference type="ARBA" id="ARBA00023146"/>
    </source>
</evidence>
<dbReference type="InterPro" id="IPR033911">
    <property type="entry name" value="MetRS_core"/>
</dbReference>
<dbReference type="Gene3D" id="3.40.50.620">
    <property type="entry name" value="HUPs"/>
    <property type="match status" value="1"/>
</dbReference>
<dbReference type="CDD" id="cd07957">
    <property type="entry name" value="Anticodon_Ia_Met"/>
    <property type="match status" value="1"/>
</dbReference>
<keyword evidence="8 16" id="KW-0547">Nucleotide-binding</keyword>
<evidence type="ECO:0000256" key="9">
    <source>
        <dbReference type="ARBA" id="ARBA00022840"/>
    </source>
</evidence>
<evidence type="ECO:0000256" key="1">
    <source>
        <dbReference type="ARBA" id="ARBA00004496"/>
    </source>
</evidence>
<evidence type="ECO:0000256" key="11">
    <source>
        <dbReference type="ARBA" id="ARBA00022917"/>
    </source>
</evidence>
<accession>A0AAV5VXD0</accession>
<dbReference type="FunFam" id="2.20.28.20:FF:000001">
    <property type="entry name" value="Methionine--tRNA ligase"/>
    <property type="match status" value="1"/>
</dbReference>
<evidence type="ECO:0000256" key="5">
    <source>
        <dbReference type="ARBA" id="ARBA00022490"/>
    </source>
</evidence>
<dbReference type="Gene3D" id="1.10.730.10">
    <property type="entry name" value="Isoleucyl-tRNA Synthetase, Domain 1"/>
    <property type="match status" value="1"/>
</dbReference>
<dbReference type="NCBIfam" id="TIGR00398">
    <property type="entry name" value="metG"/>
    <property type="match status" value="1"/>
</dbReference>
<dbReference type="Proteomes" id="UP001432322">
    <property type="component" value="Unassembled WGS sequence"/>
</dbReference>
<gene>
    <name evidence="19" type="ORF">PFISCL1PPCAC_15497</name>
</gene>
<dbReference type="GO" id="GO:0004825">
    <property type="term" value="F:methionine-tRNA ligase activity"/>
    <property type="evidence" value="ECO:0007669"/>
    <property type="project" value="UniProtKB-EC"/>
</dbReference>
<evidence type="ECO:0000256" key="15">
    <source>
        <dbReference type="PROSITE-ProRule" id="PRU00209"/>
    </source>
</evidence>
<comment type="caution">
    <text evidence="19">The sequence shown here is derived from an EMBL/GenBank/DDBJ whole genome shotgun (WGS) entry which is preliminary data.</text>
</comment>
<feature type="non-terminal residue" evidence="19">
    <location>
        <position position="1"/>
    </location>
</feature>
<dbReference type="Gene3D" id="2.20.28.20">
    <property type="entry name" value="Methionyl-tRNA synthetase, Zn-domain"/>
    <property type="match status" value="1"/>
</dbReference>
<keyword evidence="5" id="KW-0963">Cytoplasm</keyword>
<dbReference type="GO" id="GO:0006431">
    <property type="term" value="P:methionyl-tRNA aminoacylation"/>
    <property type="evidence" value="ECO:0007669"/>
    <property type="project" value="InterPro"/>
</dbReference>
<evidence type="ECO:0000256" key="6">
    <source>
        <dbReference type="ARBA" id="ARBA00022555"/>
    </source>
</evidence>
<dbReference type="GO" id="GO:0000049">
    <property type="term" value="F:tRNA binding"/>
    <property type="evidence" value="ECO:0007669"/>
    <property type="project" value="UniProtKB-UniRule"/>
</dbReference>
<keyword evidence="17" id="KW-0175">Coiled coil</keyword>
<dbReference type="InterPro" id="IPR002547">
    <property type="entry name" value="tRNA-bd_dom"/>
</dbReference>
<evidence type="ECO:0000256" key="16">
    <source>
        <dbReference type="RuleBase" id="RU363039"/>
    </source>
</evidence>
<dbReference type="Pfam" id="PF19303">
    <property type="entry name" value="Anticodon_3"/>
    <property type="match status" value="1"/>
</dbReference>
<evidence type="ECO:0000256" key="3">
    <source>
        <dbReference type="ARBA" id="ARBA00012838"/>
    </source>
</evidence>
<dbReference type="HAMAP" id="MF_00098">
    <property type="entry name" value="Met_tRNA_synth_type1"/>
    <property type="match status" value="1"/>
</dbReference>
<keyword evidence="20" id="KW-1185">Reference proteome</keyword>
<dbReference type="SUPFAM" id="SSF52374">
    <property type="entry name" value="Nucleotidylyl transferase"/>
    <property type="match status" value="1"/>
</dbReference>
<feature type="domain" description="TRNA-binding" evidence="18">
    <location>
        <begin position="766"/>
        <end position="867"/>
    </location>
</feature>
<dbReference type="Pfam" id="PF01588">
    <property type="entry name" value="tRNA_bind"/>
    <property type="match status" value="1"/>
</dbReference>
<dbReference type="Gene3D" id="2.40.50.140">
    <property type="entry name" value="Nucleic acid-binding proteins"/>
    <property type="match status" value="1"/>
</dbReference>
<dbReference type="GO" id="GO:0005829">
    <property type="term" value="C:cytosol"/>
    <property type="evidence" value="ECO:0007669"/>
    <property type="project" value="TreeGrafter"/>
</dbReference>
<dbReference type="InterPro" id="IPR041872">
    <property type="entry name" value="Anticodon_Met"/>
</dbReference>
<evidence type="ECO:0000256" key="14">
    <source>
        <dbReference type="ARBA" id="ARBA00047364"/>
    </source>
</evidence>
<dbReference type="GO" id="GO:0005524">
    <property type="term" value="F:ATP binding"/>
    <property type="evidence" value="ECO:0007669"/>
    <property type="project" value="UniProtKB-KW"/>
</dbReference>
<evidence type="ECO:0000256" key="4">
    <source>
        <dbReference type="ARBA" id="ARBA00018335"/>
    </source>
</evidence>
<dbReference type="AlphaFoldDB" id="A0AAV5VXD0"/>
<dbReference type="SUPFAM" id="SSF47323">
    <property type="entry name" value="Anticodon-binding domain of a subclass of class I aminoacyl-tRNA synthetases"/>
    <property type="match status" value="1"/>
</dbReference>
<evidence type="ECO:0000256" key="10">
    <source>
        <dbReference type="ARBA" id="ARBA00022884"/>
    </source>
</evidence>
<evidence type="ECO:0000256" key="17">
    <source>
        <dbReference type="SAM" id="Coils"/>
    </source>
</evidence>
<keyword evidence="9 16" id="KW-0067">ATP-binding</keyword>
<dbReference type="FunFam" id="2.40.50.140:FF:000047">
    <property type="entry name" value="tyrosine--tRNA ligase, cytoplasmic isoform X2"/>
    <property type="match status" value="1"/>
</dbReference>
<comment type="subcellular location">
    <subcellularLocation>
        <location evidence="1">Cytoplasm</location>
    </subcellularLocation>
</comment>
<evidence type="ECO:0000256" key="13">
    <source>
        <dbReference type="ARBA" id="ARBA00030904"/>
    </source>
</evidence>
<keyword evidence="10 15" id="KW-0694">RNA-binding</keyword>
<dbReference type="PANTHER" id="PTHR45765:SF1">
    <property type="entry name" value="METHIONINE--TRNA LIGASE, CYTOPLASMIC"/>
    <property type="match status" value="1"/>
</dbReference>
<dbReference type="InterPro" id="IPR001412">
    <property type="entry name" value="aa-tRNA-synth_I_CS"/>
</dbReference>
<dbReference type="EMBL" id="BTSY01000004">
    <property type="protein sequence ID" value="GMT24200.1"/>
    <property type="molecule type" value="Genomic_DNA"/>
</dbReference>
<keyword evidence="6 15" id="KW-0820">tRNA-binding</keyword>
<keyword evidence="12 16" id="KW-0030">Aminoacyl-tRNA synthetase</keyword>
<dbReference type="GO" id="GO:0017101">
    <property type="term" value="C:aminoacyl-tRNA synthetase multienzyme complex"/>
    <property type="evidence" value="ECO:0007669"/>
    <property type="project" value="TreeGrafter"/>
</dbReference>
<keyword evidence="7 16" id="KW-0436">Ligase</keyword>
<evidence type="ECO:0000313" key="20">
    <source>
        <dbReference type="Proteomes" id="UP001432322"/>
    </source>
</evidence>
<dbReference type="InterPro" id="IPR029038">
    <property type="entry name" value="MetRS_Zn"/>
</dbReference>
<dbReference type="EC" id="6.1.1.10" evidence="3"/>
<evidence type="ECO:0000256" key="7">
    <source>
        <dbReference type="ARBA" id="ARBA00022598"/>
    </source>
</evidence>
<dbReference type="PRINTS" id="PR01041">
    <property type="entry name" value="TRNASYNTHMET"/>
</dbReference>
<dbReference type="InterPro" id="IPR014729">
    <property type="entry name" value="Rossmann-like_a/b/a_fold"/>
</dbReference>
<evidence type="ECO:0000259" key="18">
    <source>
        <dbReference type="PROSITE" id="PS50886"/>
    </source>
</evidence>
<proteinExistence type="inferred from homology"/>
<dbReference type="PANTHER" id="PTHR45765">
    <property type="entry name" value="METHIONINE--TRNA LIGASE"/>
    <property type="match status" value="1"/>
</dbReference>
<evidence type="ECO:0000256" key="2">
    <source>
        <dbReference type="ARBA" id="ARBA00005594"/>
    </source>
</evidence>
<dbReference type="InterPro" id="IPR015413">
    <property type="entry name" value="Methionyl/Leucyl_tRNA_Synth"/>
</dbReference>
<protein>
    <recommendedName>
        <fullName evidence="4">Methionine--tRNA ligase, cytoplasmic</fullName>
        <ecNumber evidence="3">6.1.1.10</ecNumber>
    </recommendedName>
    <alternativeName>
        <fullName evidence="13">Methionyl-tRNA synthetase</fullName>
    </alternativeName>
</protein>
<comment type="similarity">
    <text evidence="2 16">Belongs to the class-I aminoacyl-tRNA synthetase family.</text>
</comment>